<dbReference type="EMBL" id="LJCO01000070">
    <property type="protein sequence ID" value="KPV42726.1"/>
    <property type="molecule type" value="Genomic_DNA"/>
</dbReference>
<dbReference type="InterPro" id="IPR014825">
    <property type="entry name" value="DNA_alkylation"/>
</dbReference>
<accession>A0A0P9CB70</accession>
<dbReference type="STRING" id="471514.AN477_16090"/>
<dbReference type="Gene3D" id="1.25.10.90">
    <property type="match status" value="1"/>
</dbReference>
<dbReference type="PATRIC" id="fig|471514.4.peg.4003"/>
<reference evidence="1 2" key="1">
    <citation type="submission" date="2015-09" db="EMBL/GenBank/DDBJ databases">
        <title>Draft genome sequence of Alicyclobacillus ferrooxydans DSM 22381.</title>
        <authorList>
            <person name="Hemp J."/>
        </authorList>
    </citation>
    <scope>NUCLEOTIDE SEQUENCE [LARGE SCALE GENOMIC DNA]</scope>
    <source>
        <strain evidence="1 2">TC-34</strain>
    </source>
</reference>
<evidence type="ECO:0008006" key="3">
    <source>
        <dbReference type="Google" id="ProtNLM"/>
    </source>
</evidence>
<dbReference type="PANTHER" id="PTHR34070">
    <property type="entry name" value="ARMADILLO-TYPE FOLD"/>
    <property type="match status" value="1"/>
</dbReference>
<keyword evidence="2" id="KW-1185">Reference proteome</keyword>
<dbReference type="CDD" id="cd07064">
    <property type="entry name" value="AlkD_like_1"/>
    <property type="match status" value="1"/>
</dbReference>
<proteinExistence type="predicted"/>
<dbReference type="Pfam" id="PF08713">
    <property type="entry name" value="DNA_alkylation"/>
    <property type="match status" value="1"/>
</dbReference>
<dbReference type="AlphaFoldDB" id="A0A0P9CB70"/>
<organism evidence="1 2">
    <name type="scientific">Alicyclobacillus ferrooxydans</name>
    <dbReference type="NCBI Taxonomy" id="471514"/>
    <lineage>
        <taxon>Bacteria</taxon>
        <taxon>Bacillati</taxon>
        <taxon>Bacillota</taxon>
        <taxon>Bacilli</taxon>
        <taxon>Bacillales</taxon>
        <taxon>Alicyclobacillaceae</taxon>
        <taxon>Alicyclobacillus</taxon>
    </lineage>
</organism>
<comment type="caution">
    <text evidence="1">The sequence shown here is derived from an EMBL/GenBank/DDBJ whole genome shotgun (WGS) entry which is preliminary data.</text>
</comment>
<dbReference type="Proteomes" id="UP000050482">
    <property type="component" value="Unassembled WGS sequence"/>
</dbReference>
<sequence length="223" mass="25715">MSRYANAELAGPTAKYMKDQFSFLGMRAPQLQAATKEINHILGVPDKSLLHPVIEALWEMPEREYQYLGTSLLGNSAKMFDEADIELLEFSITHKPWWDTIDVIAKYPVGDYFIKFPHLMENRLNQWLDSGNMWLQRTAILCQLGWKGKTCEDVLYKVIEYCIDPAQCTNADEFFVRKAIGWALREYSKTNPQSVEAFAEAHPEMSGLSKREAMKVILKQRNQ</sequence>
<gene>
    <name evidence="1" type="ORF">AN477_16090</name>
</gene>
<dbReference type="PANTHER" id="PTHR34070:SF1">
    <property type="entry name" value="DNA ALKYLATION REPAIR PROTEIN"/>
    <property type="match status" value="1"/>
</dbReference>
<evidence type="ECO:0000313" key="1">
    <source>
        <dbReference type="EMBL" id="KPV42726.1"/>
    </source>
</evidence>
<dbReference type="InterPro" id="IPR016024">
    <property type="entry name" value="ARM-type_fold"/>
</dbReference>
<protein>
    <recommendedName>
        <fullName evidence="3">DNA alkylation repair protein</fullName>
    </recommendedName>
</protein>
<name>A0A0P9CB70_9BACL</name>
<evidence type="ECO:0000313" key="2">
    <source>
        <dbReference type="Proteomes" id="UP000050482"/>
    </source>
</evidence>
<dbReference type="SUPFAM" id="SSF48371">
    <property type="entry name" value="ARM repeat"/>
    <property type="match status" value="1"/>
</dbReference>